<comment type="caution">
    <text evidence="4">The sequence shown here is derived from an EMBL/GenBank/DDBJ whole genome shotgun (WGS) entry which is preliminary data.</text>
</comment>
<evidence type="ECO:0000259" key="3">
    <source>
        <dbReference type="PROSITE" id="PS51208"/>
    </source>
</evidence>
<feature type="signal peptide" evidence="2">
    <location>
        <begin position="1"/>
        <end position="44"/>
    </location>
</feature>
<keyword evidence="5" id="KW-1185">Reference proteome</keyword>
<feature type="region of interest" description="Disordered" evidence="1">
    <location>
        <begin position="481"/>
        <end position="584"/>
    </location>
</feature>
<evidence type="ECO:0000256" key="1">
    <source>
        <dbReference type="SAM" id="MobiDB-lite"/>
    </source>
</evidence>
<evidence type="ECO:0000313" key="4">
    <source>
        <dbReference type="EMBL" id="MDQ0997968.1"/>
    </source>
</evidence>
<dbReference type="PROSITE" id="PS51208">
    <property type="entry name" value="AUTOTRANSPORTER"/>
    <property type="match status" value="1"/>
</dbReference>
<organism evidence="4 5">
    <name type="scientific">Phyllobacterium ifriqiyense</name>
    <dbReference type="NCBI Taxonomy" id="314238"/>
    <lineage>
        <taxon>Bacteria</taxon>
        <taxon>Pseudomonadati</taxon>
        <taxon>Pseudomonadota</taxon>
        <taxon>Alphaproteobacteria</taxon>
        <taxon>Hyphomicrobiales</taxon>
        <taxon>Phyllobacteriaceae</taxon>
        <taxon>Phyllobacterium</taxon>
    </lineage>
</organism>
<proteinExistence type="predicted"/>
<dbReference type="Gene3D" id="2.160.20.20">
    <property type="match status" value="1"/>
</dbReference>
<feature type="chain" id="PRO_5045919928" evidence="2">
    <location>
        <begin position="45"/>
        <end position="912"/>
    </location>
</feature>
<dbReference type="CDD" id="cd01344">
    <property type="entry name" value="PL2_Passenger_AT"/>
    <property type="match status" value="1"/>
</dbReference>
<dbReference type="SMART" id="SM00869">
    <property type="entry name" value="Autotransporter"/>
    <property type="match status" value="1"/>
</dbReference>
<name>A0ABU0SB24_9HYPH</name>
<dbReference type="SUPFAM" id="SSF103515">
    <property type="entry name" value="Autotransporter"/>
    <property type="match status" value="1"/>
</dbReference>
<reference evidence="4 5" key="1">
    <citation type="submission" date="2023-07" db="EMBL/GenBank/DDBJ databases">
        <title>Comparative genomics of wheat-associated soil bacteria to identify genetic determinants of phenazine resistance.</title>
        <authorList>
            <person name="Mouncey N."/>
        </authorList>
    </citation>
    <scope>NUCLEOTIDE SEQUENCE [LARGE SCALE GENOMIC DNA]</scope>
    <source>
        <strain evidence="4 5">W4I11</strain>
    </source>
</reference>
<dbReference type="NCBIfam" id="TIGR01414">
    <property type="entry name" value="autotrans_barl"/>
    <property type="match status" value="1"/>
</dbReference>
<dbReference type="PRINTS" id="PR01217">
    <property type="entry name" value="PRICHEXTENSN"/>
</dbReference>
<keyword evidence="2" id="KW-0732">Signal</keyword>
<evidence type="ECO:0000256" key="2">
    <source>
        <dbReference type="SAM" id="SignalP"/>
    </source>
</evidence>
<sequence length="912" mass="93498">MVLDFLRGKPVLCNGLHRTILTGILLASTTSTFGLLAFSGVAQAACDLTPTAGDSTYVCDSGVSTGLTDNTGNNTLTMPAGGSGAVNGSIVFGAGADNVTIGSGTITGNVQQGSGIDNFSMTGGSVGSLNQGDNLDTFFMSGGHIIDAFDDGDRAIMTGGRIGRVNMKLDDNLFDMSGGVIDRNLVTGFGNDTIILSNGTIGGNISVSGGTDSVTVTGGSVGGSILLSFGTDTFNWDSGGIIYGAIDLGGDNDVATLTNLTAANIGATTQVTGGAGSDALTFSNVAADNVSRFQNWENIAATNDTELTFNGALTLGDAGTQTGNLSVDSTSTIFGGGANSAVASFVAGQFVNVANAGRIDLTNGTGTSDSFRITGNYTGNGGLLFLDTVLGDDSSASDKLTIDGGVASGTTGISVINNGGTGASTTQDGILLVETVNGATTTSNTFALNNAVAAGAYEYYLFKGGISDGSEQNWYLRSTLVSSPEPPAPAPAPSPVDPGPVVEPQPPEVSPPPPPPQQEPAPPLPVNPDDPNPVDPSPPVQPGDIAPVAPPPPAEAAAPTPPPSAPPIPGNPAPVPGAGSAPPTPGATRVLGDIVSLYRIEVPTYSAAIPALRQTAFATLSTFHERRGAQEILAPGEIGSAAWAHVFGEDVEQGWGGTVSPTIDGTLWGVQAGLDILRYESESGHKDTAGLFYGFASLDADIRGQALGWNNLKTGKMDTDTHSAGTYWTHIGPTNWYVDAVVMGSWFSGTARSDRGVGVDVEGNGVTASLEGGYPFKLSDNWVLEPQAQIIWQHISLDDQEDEFSDIAFDADDGWTGRVGARLQGNYQTSSGLFQPYVKANLWHSFKTKDSVKFGGDDIVTEGENTSLELGGGIVHSFNKSVSAFAVADYTFDIDGDKREVFEGNIGLKVSW</sequence>
<dbReference type="InterPro" id="IPR036709">
    <property type="entry name" value="Autotransporte_beta_dom_sf"/>
</dbReference>
<dbReference type="Pfam" id="PF03797">
    <property type="entry name" value="Autotransporter"/>
    <property type="match status" value="1"/>
</dbReference>
<dbReference type="SUPFAM" id="SSF51126">
    <property type="entry name" value="Pectin lyase-like"/>
    <property type="match status" value="1"/>
</dbReference>
<dbReference type="InterPro" id="IPR006315">
    <property type="entry name" value="OM_autotransptr_brl_dom"/>
</dbReference>
<protein>
    <submittedName>
        <fullName evidence="4">Autotransporter family porin</fullName>
    </submittedName>
</protein>
<dbReference type="PANTHER" id="PTHR35037:SF3">
    <property type="entry name" value="C-TERMINAL REGION OF AIDA-LIKE PROTEIN"/>
    <property type="match status" value="1"/>
</dbReference>
<dbReference type="Pfam" id="PF18883">
    <property type="entry name" value="AC_1"/>
    <property type="match status" value="1"/>
</dbReference>
<dbReference type="InterPro" id="IPR005546">
    <property type="entry name" value="Autotransporte_beta"/>
</dbReference>
<gene>
    <name evidence="4" type="ORF">QFZ34_003150</name>
</gene>
<feature type="compositionally biased region" description="Pro residues" evidence="1">
    <location>
        <begin position="548"/>
        <end position="575"/>
    </location>
</feature>
<feature type="domain" description="Autotransporter" evidence="3">
    <location>
        <begin position="635"/>
        <end position="912"/>
    </location>
</feature>
<feature type="compositionally biased region" description="Pro residues" evidence="1">
    <location>
        <begin position="484"/>
        <end position="541"/>
    </location>
</feature>
<dbReference type="PANTHER" id="PTHR35037">
    <property type="entry name" value="C-TERMINAL REGION OF AIDA-LIKE PROTEIN"/>
    <property type="match status" value="1"/>
</dbReference>
<dbReference type="Proteomes" id="UP001237780">
    <property type="component" value="Unassembled WGS sequence"/>
</dbReference>
<evidence type="ECO:0000313" key="5">
    <source>
        <dbReference type="Proteomes" id="UP001237780"/>
    </source>
</evidence>
<dbReference type="Gene3D" id="2.40.128.130">
    <property type="entry name" value="Autotransporter beta-domain"/>
    <property type="match status" value="1"/>
</dbReference>
<dbReference type="InterPro" id="IPR043990">
    <property type="entry name" value="AC_1"/>
</dbReference>
<dbReference type="InterPro" id="IPR051551">
    <property type="entry name" value="Autotransporter_adhesion"/>
</dbReference>
<dbReference type="InterPro" id="IPR011050">
    <property type="entry name" value="Pectin_lyase_fold/virulence"/>
</dbReference>
<dbReference type="InterPro" id="IPR012332">
    <property type="entry name" value="Autotransporter_pectin_lyase_C"/>
</dbReference>
<dbReference type="EMBL" id="JAUSZT010000003">
    <property type="protein sequence ID" value="MDQ0997968.1"/>
    <property type="molecule type" value="Genomic_DNA"/>
</dbReference>
<accession>A0ABU0SB24</accession>
<dbReference type="RefSeq" id="WP_307282406.1">
    <property type="nucleotide sequence ID" value="NZ_JAUSZT010000003.1"/>
</dbReference>